<proteinExistence type="inferred from homology"/>
<dbReference type="EMBL" id="BSUZ01000001">
    <property type="protein sequence ID" value="GMA87369.1"/>
    <property type="molecule type" value="Genomic_DNA"/>
</dbReference>
<dbReference type="InterPro" id="IPR005545">
    <property type="entry name" value="YCII"/>
</dbReference>
<evidence type="ECO:0000313" key="3">
    <source>
        <dbReference type="EMBL" id="GMA87369.1"/>
    </source>
</evidence>
<gene>
    <name evidence="3" type="ORF">GCM10025868_26190</name>
</gene>
<dbReference type="PANTHER" id="PTHR35174">
    <property type="entry name" value="BLL7171 PROTEIN-RELATED"/>
    <property type="match status" value="1"/>
</dbReference>
<dbReference type="SUPFAM" id="SSF54909">
    <property type="entry name" value="Dimeric alpha+beta barrel"/>
    <property type="match status" value="1"/>
</dbReference>
<dbReference type="Gene3D" id="3.30.70.1060">
    <property type="entry name" value="Dimeric alpha+beta barrel"/>
    <property type="match status" value="1"/>
</dbReference>
<sequence length="67" mass="7075">MRGRDGGEPVVVDAPFSEAKEVVGGFSVLDVPDLDTAVAMVREWPMLALPGTSVEIRPVVDHSGQQG</sequence>
<evidence type="ECO:0000259" key="2">
    <source>
        <dbReference type="Pfam" id="PF03795"/>
    </source>
</evidence>
<evidence type="ECO:0000313" key="4">
    <source>
        <dbReference type="Proteomes" id="UP001157017"/>
    </source>
</evidence>
<reference evidence="4" key="1">
    <citation type="journal article" date="2019" name="Int. J. Syst. Evol. Microbiol.">
        <title>The Global Catalogue of Microorganisms (GCM) 10K type strain sequencing project: providing services to taxonomists for standard genome sequencing and annotation.</title>
        <authorList>
            <consortium name="The Broad Institute Genomics Platform"/>
            <consortium name="The Broad Institute Genome Sequencing Center for Infectious Disease"/>
            <person name="Wu L."/>
            <person name="Ma J."/>
        </authorList>
    </citation>
    <scope>NUCLEOTIDE SEQUENCE [LARGE SCALE GENOMIC DNA]</scope>
    <source>
        <strain evidence="4">NBRC 108730</strain>
    </source>
</reference>
<evidence type="ECO:0000256" key="1">
    <source>
        <dbReference type="ARBA" id="ARBA00007689"/>
    </source>
</evidence>
<comment type="caution">
    <text evidence="3">The sequence shown here is derived from an EMBL/GenBank/DDBJ whole genome shotgun (WGS) entry which is preliminary data.</text>
</comment>
<comment type="similarity">
    <text evidence="1">Belongs to the YciI family.</text>
</comment>
<organism evidence="3 4">
    <name type="scientific">Angustibacter aerolatus</name>
    <dbReference type="NCBI Taxonomy" id="1162965"/>
    <lineage>
        <taxon>Bacteria</taxon>
        <taxon>Bacillati</taxon>
        <taxon>Actinomycetota</taxon>
        <taxon>Actinomycetes</taxon>
        <taxon>Kineosporiales</taxon>
        <taxon>Kineosporiaceae</taxon>
    </lineage>
</organism>
<keyword evidence="4" id="KW-1185">Reference proteome</keyword>
<protein>
    <recommendedName>
        <fullName evidence="2">YCII-related domain-containing protein</fullName>
    </recommendedName>
</protein>
<accession>A0ABQ6JJ32</accession>
<dbReference type="Proteomes" id="UP001157017">
    <property type="component" value="Unassembled WGS sequence"/>
</dbReference>
<dbReference type="InterPro" id="IPR011008">
    <property type="entry name" value="Dimeric_a/b-barrel"/>
</dbReference>
<name>A0ABQ6JJ32_9ACTN</name>
<feature type="domain" description="YCII-related" evidence="2">
    <location>
        <begin position="7"/>
        <end position="60"/>
    </location>
</feature>
<dbReference type="Pfam" id="PF03795">
    <property type="entry name" value="YCII"/>
    <property type="match status" value="1"/>
</dbReference>